<dbReference type="EMBL" id="CM037621">
    <property type="protein sequence ID" value="KAH8002352.1"/>
    <property type="molecule type" value="Genomic_DNA"/>
</dbReference>
<accession>A0ACB8FAJ2</accession>
<evidence type="ECO:0000313" key="2">
    <source>
        <dbReference type="Proteomes" id="UP000827872"/>
    </source>
</evidence>
<sequence>MPNLKGKSKASSDIHILEKFLQTYEKHCIGSQSCVSTTIKQGLKKCIAIDKLITKFVLANAAPSLRNLKPVSLTPLLRTIRDERYRLGKDLCVWGIQLSPQDVANLAILLELDGRTTYPFSKLEITHTKLDLWSMERLGVALPFSNLSSLVLDYSRCGDNGVKKLISGLEGNTKLLVLSLCYCDLGPQSGSALGTIVARTAICNLYINGNSLQCLGATKLLKPMADFAESLGREWRANGLLYSNDTAYQNPAVANEEAGINSKVVSSNATSKTDRPITLESTGKKKKRKGLKKKIKKLDPGPWLTKLHLVDNAIDKRLNQTEKSIMEFIQLLICLIKNSEHLVEIDINGNAIGEQCAVKVLEAVKDRRKEEMPGLKIKVTPQISSATFREIFKSCSKPSPTKKKKKKKIK</sequence>
<protein>
    <submittedName>
        <fullName evidence="1">Uncharacterized protein</fullName>
    </submittedName>
</protein>
<keyword evidence="2" id="KW-1185">Reference proteome</keyword>
<evidence type="ECO:0000313" key="1">
    <source>
        <dbReference type="EMBL" id="KAH8002352.1"/>
    </source>
</evidence>
<gene>
    <name evidence="1" type="ORF">K3G42_023280</name>
</gene>
<proteinExistence type="predicted"/>
<reference evidence="1" key="1">
    <citation type="submission" date="2021-08" db="EMBL/GenBank/DDBJ databases">
        <title>The first chromosome-level gecko genome reveals the dynamic sex chromosomes of Neotropical dwarf geckos (Sphaerodactylidae: Sphaerodactylus).</title>
        <authorList>
            <person name="Pinto B.J."/>
            <person name="Keating S.E."/>
            <person name="Gamble T."/>
        </authorList>
    </citation>
    <scope>NUCLEOTIDE SEQUENCE</scope>
    <source>
        <strain evidence="1">TG3544</strain>
    </source>
</reference>
<organism evidence="1 2">
    <name type="scientific">Sphaerodactylus townsendi</name>
    <dbReference type="NCBI Taxonomy" id="933632"/>
    <lineage>
        <taxon>Eukaryota</taxon>
        <taxon>Metazoa</taxon>
        <taxon>Chordata</taxon>
        <taxon>Craniata</taxon>
        <taxon>Vertebrata</taxon>
        <taxon>Euteleostomi</taxon>
        <taxon>Lepidosauria</taxon>
        <taxon>Squamata</taxon>
        <taxon>Bifurcata</taxon>
        <taxon>Gekkota</taxon>
        <taxon>Sphaerodactylidae</taxon>
        <taxon>Sphaerodactylus</taxon>
    </lineage>
</organism>
<name>A0ACB8FAJ2_9SAUR</name>
<comment type="caution">
    <text evidence="1">The sequence shown here is derived from an EMBL/GenBank/DDBJ whole genome shotgun (WGS) entry which is preliminary data.</text>
</comment>
<dbReference type="Proteomes" id="UP000827872">
    <property type="component" value="Linkage Group LG08"/>
</dbReference>